<keyword evidence="1" id="KW-0732">Signal</keyword>
<comment type="caution">
    <text evidence="2">The sequence shown here is derived from an EMBL/GenBank/DDBJ whole genome shotgun (WGS) entry which is preliminary data.</text>
</comment>
<evidence type="ECO:0000256" key="1">
    <source>
        <dbReference type="SAM" id="SignalP"/>
    </source>
</evidence>
<protein>
    <submittedName>
        <fullName evidence="2">Uncharacterized protein</fullName>
    </submittedName>
</protein>
<name>A0A3L7YZV8_9BACE</name>
<dbReference type="STRING" id="1235814.GCA_000613385_02441"/>
<evidence type="ECO:0000313" key="4">
    <source>
        <dbReference type="Proteomes" id="UP000267159"/>
    </source>
</evidence>
<reference evidence="2 4" key="1">
    <citation type="submission" date="2018-09" db="EMBL/GenBank/DDBJ databases">
        <title>Murine metabolic-syndrome-specific gut microbial biobank.</title>
        <authorList>
            <person name="Liu C."/>
        </authorList>
    </citation>
    <scope>NUCLEOTIDE SEQUENCE [LARGE SCALE GENOMIC DNA]</scope>
    <source>
        <strain evidence="2 4">0.1X-D8-26</strain>
    </source>
</reference>
<evidence type="ECO:0000313" key="2">
    <source>
        <dbReference type="EMBL" id="RLT80114.1"/>
    </source>
</evidence>
<organism evidence="2 4">
    <name type="scientific">Bacteroides acidifaciens</name>
    <dbReference type="NCBI Taxonomy" id="85831"/>
    <lineage>
        <taxon>Bacteria</taxon>
        <taxon>Pseudomonadati</taxon>
        <taxon>Bacteroidota</taxon>
        <taxon>Bacteroidia</taxon>
        <taxon>Bacteroidales</taxon>
        <taxon>Bacteroidaceae</taxon>
        <taxon>Bacteroides</taxon>
    </lineage>
</organism>
<evidence type="ECO:0000313" key="5">
    <source>
        <dbReference type="Proteomes" id="UP000298073"/>
    </source>
</evidence>
<evidence type="ECO:0000313" key="3">
    <source>
        <dbReference type="EMBL" id="TFU49526.1"/>
    </source>
</evidence>
<feature type="signal peptide" evidence="1">
    <location>
        <begin position="1"/>
        <end position="21"/>
    </location>
</feature>
<proteinExistence type="predicted"/>
<sequence length="66" mass="7419">MKKINIGVFLLLLLLSISAFAGTPPDNGQVTFRKMYPKANDIAWSQDDVYKENPRKSLNICEGSLF</sequence>
<dbReference type="AlphaFoldDB" id="A0A3L7YZV8"/>
<reference evidence="3 5" key="2">
    <citation type="submission" date="2019-03" db="EMBL/GenBank/DDBJ databases">
        <title>Diversity of the mouse oral microbiome.</title>
        <authorList>
            <person name="Joseph S."/>
            <person name="Aduse-Opoku J."/>
            <person name="Curtis M."/>
            <person name="Wade W."/>
            <person name="Hashim A."/>
        </authorList>
    </citation>
    <scope>NUCLEOTIDE SEQUENCE [LARGE SCALE GENOMIC DNA]</scope>
    <source>
        <strain evidence="3 5">P2318</strain>
    </source>
</reference>
<feature type="chain" id="PRO_5036083926" evidence="1">
    <location>
        <begin position="22"/>
        <end position="66"/>
    </location>
</feature>
<dbReference type="EMBL" id="RAZM01000027">
    <property type="protein sequence ID" value="RLT80114.1"/>
    <property type="molecule type" value="Genomic_DNA"/>
</dbReference>
<dbReference type="Proteomes" id="UP000298073">
    <property type="component" value="Unassembled WGS sequence"/>
</dbReference>
<dbReference type="RefSeq" id="WP_024987498.1">
    <property type="nucleotide sequence ID" value="NZ_CABIXU010000003.1"/>
</dbReference>
<accession>A0A3L7YZV8</accession>
<dbReference type="OrthoDB" id="1050111at2"/>
<gene>
    <name evidence="2" type="ORF">D7Y07_10235</name>
    <name evidence="3" type="ORF">E4T97_10045</name>
</gene>
<dbReference type="Proteomes" id="UP000267159">
    <property type="component" value="Unassembled WGS sequence"/>
</dbReference>
<dbReference type="EMBL" id="SPPV01000018">
    <property type="protein sequence ID" value="TFU49526.1"/>
    <property type="molecule type" value="Genomic_DNA"/>
</dbReference>